<dbReference type="InterPro" id="IPR003540">
    <property type="entry name" value="ADP-ribosyltransferase"/>
</dbReference>
<gene>
    <name evidence="5" type="ORF">AK40_5826</name>
</gene>
<dbReference type="GO" id="GO:0005576">
    <property type="term" value="C:extracellular region"/>
    <property type="evidence" value="ECO:0007669"/>
    <property type="project" value="UniProtKB-SubCell"/>
</dbReference>
<protein>
    <submittedName>
        <fullName evidence="5">ADP-ribosyltransferase exoenzyme family protein</fullName>
    </submittedName>
</protein>
<evidence type="ECO:0000256" key="3">
    <source>
        <dbReference type="SAM" id="SignalP"/>
    </source>
</evidence>
<evidence type="ECO:0000259" key="4">
    <source>
        <dbReference type="PROSITE" id="PS51995"/>
    </source>
</evidence>
<evidence type="ECO:0000256" key="2">
    <source>
        <dbReference type="ARBA" id="ARBA00022525"/>
    </source>
</evidence>
<dbReference type="Gene3D" id="3.90.176.10">
    <property type="entry name" value="Toxin ADP-ribosyltransferase, Chain A, domain 1"/>
    <property type="match status" value="1"/>
</dbReference>
<feature type="chain" id="PRO_5042966136" evidence="3">
    <location>
        <begin position="30"/>
        <end position="494"/>
    </location>
</feature>
<reference evidence="5 6" key="1">
    <citation type="journal article" date="2015" name="Genome Announc.">
        <title>Complete genome sequences for 35 biothreat assay-relevant bacillus species.</title>
        <authorList>
            <person name="Johnson S.L."/>
            <person name="Daligault H.E."/>
            <person name="Davenport K.W."/>
            <person name="Jaissle J."/>
            <person name="Frey K.G."/>
            <person name="Ladner J.T."/>
            <person name="Broomall S.M."/>
            <person name="Bishop-Lilly K.A."/>
            <person name="Bruce D.C."/>
            <person name="Gibbons H.S."/>
            <person name="Coyne S.R."/>
            <person name="Lo C.C."/>
            <person name="Meincke L."/>
            <person name="Munk A.C."/>
            <person name="Koroleva G.I."/>
            <person name="Rosenzweig C.N."/>
            <person name="Palacios G.F."/>
            <person name="Redden C.L."/>
            <person name="Minogue T.D."/>
            <person name="Chain P.S."/>
        </authorList>
    </citation>
    <scope>NUCLEOTIDE SEQUENCE [LARGE SCALE GENOMIC DNA]</scope>
    <source>
        <strain evidence="5 6">03BB108</strain>
    </source>
</reference>
<dbReference type="PROSITE" id="PS51995">
    <property type="entry name" value="ATLF"/>
    <property type="match status" value="1"/>
</dbReference>
<dbReference type="Pfam" id="PF07737">
    <property type="entry name" value="ATLF"/>
    <property type="match status" value="1"/>
</dbReference>
<dbReference type="Proteomes" id="UP000031861">
    <property type="component" value="Plasmid pBFI_2"/>
</dbReference>
<comment type="subcellular location">
    <subcellularLocation>
        <location evidence="1">Secreted</location>
    </subcellularLocation>
</comment>
<dbReference type="Pfam" id="PF03496">
    <property type="entry name" value="ADPrib_exo_Tox"/>
    <property type="match status" value="1"/>
</dbReference>
<dbReference type="AlphaFoldDB" id="A0AAN0SQ96"/>
<keyword evidence="2" id="KW-0964">Secreted</keyword>
<keyword evidence="5" id="KW-0614">Plasmid</keyword>
<dbReference type="Gene3D" id="3.40.390.10">
    <property type="entry name" value="Collagenase (Catalytic Domain)"/>
    <property type="match status" value="1"/>
</dbReference>
<dbReference type="SUPFAM" id="SSF55486">
    <property type="entry name" value="Metalloproteases ('zincins'), catalytic domain"/>
    <property type="match status" value="1"/>
</dbReference>
<evidence type="ECO:0000313" key="6">
    <source>
        <dbReference type="Proteomes" id="UP000031861"/>
    </source>
</evidence>
<dbReference type="InterPro" id="IPR024079">
    <property type="entry name" value="MetalloPept_cat_dom_sf"/>
</dbReference>
<evidence type="ECO:0000313" key="5">
    <source>
        <dbReference type="EMBL" id="AJI08350.1"/>
    </source>
</evidence>
<keyword evidence="3" id="KW-0732">Signal</keyword>
<dbReference type="SUPFAM" id="SSF56399">
    <property type="entry name" value="ADP-ribosylation"/>
    <property type="match status" value="1"/>
</dbReference>
<sequence>MKRSLLKTTIPSIMMVTVFGFTLTNSVHAQENTLGIPQNESKEEKNKEIFKTARFDEWKKSLTPSETDALEVFKQTHINQFIWGVDGNIDFIKRDLYVNIGSKEEKLDADGIRNTIRSLDKALMKSKKIEEDIHVYKYLTEKDLDFRIGNLYSSSDLNTINKEKFKLISKNFKYGFYNSYIDPHLTKKKSVSKRWPILLDIKLPKGTHVGYLDNEGHILLQRNQGIIITNSSIIVEDGTERIKVEAELIDKKLMKNEIQAREDSFNDYFRQLIEKDTSIHRENEIPTETKLIKLVTNSLNASFTLNRAETLLHVLTQNIPSNLLIKTLEQMNPDKAITITDSSWNNLENELGEKFKDADDDTIAFFDHKTKELIVNLSLVDHHINSLQSIRDNKPALESDVQTLIHEFGHAVDDLILNDLSLTSEFNSLYEEEKENIKIEDYMTSDQREFFASAFSYIFSPNTLYQMRIKQEAPKTVAFIQKALEERGLLKKIN</sequence>
<feature type="signal peptide" evidence="3">
    <location>
        <begin position="1"/>
        <end position="29"/>
    </location>
</feature>
<dbReference type="EMBL" id="CP009636">
    <property type="protein sequence ID" value="AJI08350.1"/>
    <property type="molecule type" value="Genomic_DNA"/>
</dbReference>
<dbReference type="GO" id="GO:0008237">
    <property type="term" value="F:metallopeptidase activity"/>
    <property type="evidence" value="ECO:0007669"/>
    <property type="project" value="InterPro"/>
</dbReference>
<geneLocation type="plasmid" evidence="5 6">
    <name>pBFI_2</name>
</geneLocation>
<evidence type="ECO:0000256" key="1">
    <source>
        <dbReference type="ARBA" id="ARBA00004613"/>
    </source>
</evidence>
<dbReference type="RefSeq" id="WP_001996114.1">
    <property type="nucleotide sequence ID" value="NZ_CP009636.1"/>
</dbReference>
<dbReference type="CDD" id="cd20493">
    <property type="entry name" value="M34_ATLF_C-like"/>
    <property type="match status" value="1"/>
</dbReference>
<feature type="domain" description="ATLF-like" evidence="4">
    <location>
        <begin position="288"/>
        <end position="485"/>
    </location>
</feature>
<dbReference type="InterPro" id="IPR047568">
    <property type="entry name" value="ATLF-like_dom"/>
</dbReference>
<name>A0AAN0SQ96_BACCE</name>
<accession>A0AAN0SQ96</accession>
<dbReference type="InterPro" id="IPR014781">
    <property type="entry name" value="Anthrax_toxin_lethal/edema_N/C"/>
</dbReference>
<proteinExistence type="predicted"/>
<organism evidence="5 6">
    <name type="scientific">Bacillus cereus 03BB108</name>
    <dbReference type="NCBI Taxonomy" id="451709"/>
    <lineage>
        <taxon>Bacteria</taxon>
        <taxon>Bacillati</taxon>
        <taxon>Bacillota</taxon>
        <taxon>Bacilli</taxon>
        <taxon>Bacillales</taxon>
        <taxon>Bacillaceae</taxon>
        <taxon>Bacillus</taxon>
        <taxon>Bacillus cereus group</taxon>
    </lineage>
</organism>
<dbReference type="PROSITE" id="PS51996">
    <property type="entry name" value="TR_MART"/>
    <property type="match status" value="1"/>
</dbReference>